<gene>
    <name evidence="4" type="ORF">E6C76_13885</name>
</gene>
<dbReference type="PANTHER" id="PTHR30203">
    <property type="entry name" value="OUTER MEMBRANE CATION EFFLUX PROTEIN"/>
    <property type="match status" value="1"/>
</dbReference>
<proteinExistence type="inferred from homology"/>
<sequence length="470" mass="50575">MSTATLRTLSAALALSGLLGACSLMPAHERPALPTPAAWPTGEAYPADGAAAAPDIGWETFFRAPELQQLIRTALDNNRDLKAAALNVEAYRAQYRIQRADRFPALDVEASGTRQRLPADLSASGEAATTGQYSVGLGVAAYELDFFGRVRSLEQQALENYLAQEASQRAIRLSLTAEVATAWFTWRSDQAQLALTRDTLNAYEASLALIRQRFEAGAASELELRQAQAEVDAARAQEARYVRQVAQDANGLQLLLGAPLPPQAGMPEMPDGELLAELPVGLPADVLWRRPDIVAAEHRLRAANANIGAARAAFFPGITLTASAGTASSELSGLFDGGSGFWSFVPQLRLPVFNAGRLAASLDHAELRKEIAVAEYEKAIQTAFREVSDGLAARQTFLAQLRAELDLVDTNRHYLDLAGQRYRAGVESYLTVLDAQRALFNARQQLIGSWLAQLSSEVALYKALGGGSPS</sequence>
<dbReference type="Gene3D" id="1.20.1600.10">
    <property type="entry name" value="Outer membrane efflux proteins (OEP)"/>
    <property type="match status" value="1"/>
</dbReference>
<comment type="subcellular location">
    <subcellularLocation>
        <location evidence="2">Cell membrane</location>
        <topology evidence="2">Lipid-anchor</topology>
    </subcellularLocation>
</comment>
<dbReference type="GO" id="GO:0015562">
    <property type="term" value="F:efflux transmembrane transporter activity"/>
    <property type="evidence" value="ECO:0007669"/>
    <property type="project" value="InterPro"/>
</dbReference>
<feature type="signal peptide" evidence="2">
    <location>
        <begin position="1"/>
        <end position="21"/>
    </location>
</feature>
<comment type="caution">
    <text evidence="4">The sequence shown here is derived from an EMBL/GenBank/DDBJ whole genome shotgun (WGS) entry which is preliminary data.</text>
</comment>
<dbReference type="Pfam" id="PF02321">
    <property type="entry name" value="OEP"/>
    <property type="match status" value="2"/>
</dbReference>
<evidence type="ECO:0000256" key="2">
    <source>
        <dbReference type="RuleBase" id="RU362097"/>
    </source>
</evidence>
<evidence type="ECO:0000313" key="5">
    <source>
        <dbReference type="Proteomes" id="UP000308430"/>
    </source>
</evidence>
<keyword evidence="2" id="KW-0472">Membrane</keyword>
<dbReference type="EMBL" id="SSOC01000005">
    <property type="protein sequence ID" value="THF63675.1"/>
    <property type="molecule type" value="Genomic_DNA"/>
</dbReference>
<accession>A0A4S4AWN1</accession>
<reference evidence="4 5" key="1">
    <citation type="submission" date="2019-04" db="EMBL/GenBank/DDBJ databases">
        <title>Azoarcus nasutitermitis sp. nov. isolated from termite nest.</title>
        <authorList>
            <person name="Lin S.-Y."/>
            <person name="Hameed A."/>
            <person name="Hsu Y.-H."/>
            <person name="Young C.-C."/>
        </authorList>
    </citation>
    <scope>NUCLEOTIDE SEQUENCE [LARGE SCALE GENOMIC DNA]</scope>
    <source>
        <strain evidence="4 5">CC-YHH838</strain>
    </source>
</reference>
<dbReference type="AlphaFoldDB" id="A0A4S4AWN1"/>
<keyword evidence="2" id="KW-0564">Palmitate</keyword>
<comment type="similarity">
    <text evidence="1 2">Belongs to the outer membrane factor (OMF) (TC 1.B.17) family.</text>
</comment>
<keyword evidence="2" id="KW-0812">Transmembrane</keyword>
<dbReference type="Proteomes" id="UP000308430">
    <property type="component" value="Unassembled WGS sequence"/>
</dbReference>
<evidence type="ECO:0000256" key="1">
    <source>
        <dbReference type="ARBA" id="ARBA00007613"/>
    </source>
</evidence>
<name>A0A4S4AWN1_9RHOO</name>
<dbReference type="NCBIfam" id="TIGR01845">
    <property type="entry name" value="outer_NodT"/>
    <property type="match status" value="1"/>
</dbReference>
<dbReference type="GO" id="GO:0005886">
    <property type="term" value="C:plasma membrane"/>
    <property type="evidence" value="ECO:0007669"/>
    <property type="project" value="UniProtKB-SubCell"/>
</dbReference>
<dbReference type="OrthoDB" id="9770517at2"/>
<organism evidence="4 5">
    <name type="scientific">Pseudothauera nasutitermitis</name>
    <dbReference type="NCBI Taxonomy" id="2565930"/>
    <lineage>
        <taxon>Bacteria</taxon>
        <taxon>Pseudomonadati</taxon>
        <taxon>Pseudomonadota</taxon>
        <taxon>Betaproteobacteria</taxon>
        <taxon>Rhodocyclales</taxon>
        <taxon>Zoogloeaceae</taxon>
        <taxon>Pseudothauera</taxon>
    </lineage>
</organism>
<dbReference type="Gene3D" id="2.20.200.10">
    <property type="entry name" value="Outer membrane efflux proteins (OEP)"/>
    <property type="match status" value="1"/>
</dbReference>
<dbReference type="InterPro" id="IPR010131">
    <property type="entry name" value="MdtP/NodT-like"/>
</dbReference>
<protein>
    <submittedName>
        <fullName evidence="4">Efflux transporter outer membrane subunit</fullName>
    </submittedName>
</protein>
<keyword evidence="5" id="KW-1185">Reference proteome</keyword>
<keyword evidence="2" id="KW-1134">Transmembrane beta strand</keyword>
<keyword evidence="2" id="KW-0732">Signal</keyword>
<feature type="coiled-coil region" evidence="3">
    <location>
        <begin position="217"/>
        <end position="244"/>
    </location>
</feature>
<keyword evidence="3" id="KW-0175">Coiled coil</keyword>
<evidence type="ECO:0000256" key="3">
    <source>
        <dbReference type="SAM" id="Coils"/>
    </source>
</evidence>
<keyword evidence="2" id="KW-0449">Lipoprotein</keyword>
<dbReference type="InterPro" id="IPR003423">
    <property type="entry name" value="OMP_efflux"/>
</dbReference>
<dbReference type="SUPFAM" id="SSF56954">
    <property type="entry name" value="Outer membrane efflux proteins (OEP)"/>
    <property type="match status" value="1"/>
</dbReference>
<feature type="chain" id="PRO_5020966657" evidence="2">
    <location>
        <begin position="22"/>
        <end position="470"/>
    </location>
</feature>
<dbReference type="PANTHER" id="PTHR30203:SF32">
    <property type="entry name" value="CATION EFFLUX SYSTEM PROTEIN CUSC"/>
    <property type="match status" value="1"/>
</dbReference>
<evidence type="ECO:0000313" key="4">
    <source>
        <dbReference type="EMBL" id="THF63675.1"/>
    </source>
</evidence>
<dbReference type="RefSeq" id="WP_136348836.1">
    <property type="nucleotide sequence ID" value="NZ_SSOC01000005.1"/>
</dbReference>
<dbReference type="PROSITE" id="PS51257">
    <property type="entry name" value="PROKAR_LIPOPROTEIN"/>
    <property type="match status" value="1"/>
</dbReference>